<dbReference type="InterPro" id="IPR001789">
    <property type="entry name" value="Sig_transdc_resp-reg_receiver"/>
</dbReference>
<feature type="modified residue" description="4-aspartylphosphate" evidence="2">
    <location>
        <position position="57"/>
    </location>
</feature>
<proteinExistence type="predicted"/>
<dbReference type="SUPFAM" id="SSF52172">
    <property type="entry name" value="CheY-like"/>
    <property type="match status" value="1"/>
</dbReference>
<evidence type="ECO:0000256" key="2">
    <source>
        <dbReference type="PROSITE-ProRule" id="PRU00169"/>
    </source>
</evidence>
<dbReference type="PANTHER" id="PTHR44591:SF3">
    <property type="entry name" value="RESPONSE REGULATORY DOMAIN-CONTAINING PROTEIN"/>
    <property type="match status" value="1"/>
</dbReference>
<feature type="domain" description="Response regulatory" evidence="3">
    <location>
        <begin position="8"/>
        <end position="121"/>
    </location>
</feature>
<evidence type="ECO:0000259" key="3">
    <source>
        <dbReference type="PROSITE" id="PS50110"/>
    </source>
</evidence>
<dbReference type="Proteomes" id="UP000075420">
    <property type="component" value="Unassembled WGS sequence"/>
</dbReference>
<protein>
    <recommendedName>
        <fullName evidence="3">Response regulatory domain-containing protein</fullName>
    </recommendedName>
</protein>
<dbReference type="SMART" id="SM00448">
    <property type="entry name" value="REC"/>
    <property type="match status" value="1"/>
</dbReference>
<accession>A0A150PMI3</accession>
<comment type="caution">
    <text evidence="4">The sequence shown here is derived from an EMBL/GenBank/DDBJ whole genome shotgun (WGS) entry which is preliminary data.</text>
</comment>
<dbReference type="PANTHER" id="PTHR44591">
    <property type="entry name" value="STRESS RESPONSE REGULATOR PROTEIN 1"/>
    <property type="match status" value="1"/>
</dbReference>
<evidence type="ECO:0000256" key="1">
    <source>
        <dbReference type="ARBA" id="ARBA00022553"/>
    </source>
</evidence>
<organism evidence="4 5">
    <name type="scientific">Sorangium cellulosum</name>
    <name type="common">Polyangium cellulosum</name>
    <dbReference type="NCBI Taxonomy" id="56"/>
    <lineage>
        <taxon>Bacteria</taxon>
        <taxon>Pseudomonadati</taxon>
        <taxon>Myxococcota</taxon>
        <taxon>Polyangia</taxon>
        <taxon>Polyangiales</taxon>
        <taxon>Polyangiaceae</taxon>
        <taxon>Sorangium</taxon>
    </lineage>
</organism>
<dbReference type="AlphaFoldDB" id="A0A150PMI3"/>
<reference evidence="4 5" key="1">
    <citation type="submission" date="2014-02" db="EMBL/GenBank/DDBJ databases">
        <title>The small core and large imbalanced accessory genome model reveals a collaborative survival strategy of Sorangium cellulosum strains in nature.</title>
        <authorList>
            <person name="Han K."/>
            <person name="Peng R."/>
            <person name="Blom J."/>
            <person name="Li Y.-Z."/>
        </authorList>
    </citation>
    <scope>NUCLEOTIDE SEQUENCE [LARGE SCALE GENOMIC DNA]</scope>
    <source>
        <strain evidence="4 5">So0157-25</strain>
    </source>
</reference>
<evidence type="ECO:0000313" key="5">
    <source>
        <dbReference type="Proteomes" id="UP000075420"/>
    </source>
</evidence>
<dbReference type="InterPro" id="IPR050595">
    <property type="entry name" value="Bact_response_regulator"/>
</dbReference>
<keyword evidence="1 2" id="KW-0597">Phosphoprotein</keyword>
<evidence type="ECO:0000313" key="4">
    <source>
        <dbReference type="EMBL" id="KYF56872.1"/>
    </source>
</evidence>
<dbReference type="GO" id="GO:0000160">
    <property type="term" value="P:phosphorelay signal transduction system"/>
    <property type="evidence" value="ECO:0007669"/>
    <property type="project" value="InterPro"/>
</dbReference>
<sequence>MSDRHAKTVLLVEDDADLVALVSLVLQEDGYRVKIACNGREALAKLENDIPDLILLDMKMPVMNGPEFARELEVRHGRQAPIIVLTAAADAHRRAAEVGADAWLGKPFDPDALLSTVRRYTG</sequence>
<dbReference type="Gene3D" id="3.40.50.2300">
    <property type="match status" value="1"/>
</dbReference>
<dbReference type="EMBL" id="JELY01001110">
    <property type="protein sequence ID" value="KYF56872.1"/>
    <property type="molecule type" value="Genomic_DNA"/>
</dbReference>
<dbReference type="InterPro" id="IPR011006">
    <property type="entry name" value="CheY-like_superfamily"/>
</dbReference>
<dbReference type="PROSITE" id="PS50110">
    <property type="entry name" value="RESPONSE_REGULATORY"/>
    <property type="match status" value="1"/>
</dbReference>
<dbReference type="Pfam" id="PF00072">
    <property type="entry name" value="Response_reg"/>
    <property type="match status" value="1"/>
</dbReference>
<gene>
    <name evidence="4" type="ORF">BE08_22735</name>
</gene>
<name>A0A150PMI3_SORCE</name>